<evidence type="ECO:0000256" key="1">
    <source>
        <dbReference type="ARBA" id="ARBA00004370"/>
    </source>
</evidence>
<dbReference type="PANTHER" id="PTHR35371">
    <property type="entry name" value="INNER MEMBRANE PROTEIN"/>
    <property type="match status" value="1"/>
</dbReference>
<dbReference type="PATRIC" id="fig|320778.3.peg.851"/>
<dbReference type="GO" id="GO:0016020">
    <property type="term" value="C:membrane"/>
    <property type="evidence" value="ECO:0007669"/>
    <property type="project" value="UniProtKB-SubCell"/>
</dbReference>
<comment type="caution">
    <text evidence="6">The sequence shown here is derived from an EMBL/GenBank/DDBJ whole genome shotgun (WGS) entry which is preliminary data.</text>
</comment>
<dbReference type="InterPro" id="IPR023352">
    <property type="entry name" value="MAPEG-like_dom_sf"/>
</dbReference>
<dbReference type="AlphaFoldDB" id="A0A0J1K9P4"/>
<dbReference type="RefSeq" id="WP_047883895.1">
    <property type="nucleotide sequence ID" value="NZ_CP071325.1"/>
</dbReference>
<dbReference type="PANTHER" id="PTHR35371:SF1">
    <property type="entry name" value="BLR7753 PROTEIN"/>
    <property type="match status" value="1"/>
</dbReference>
<keyword evidence="4 5" id="KW-0472">Membrane</keyword>
<dbReference type="STRING" id="320778.ABT57_03970"/>
<dbReference type="Gene3D" id="1.20.120.550">
    <property type="entry name" value="Membrane associated eicosanoid/glutathione metabolism-like domain"/>
    <property type="match status" value="1"/>
</dbReference>
<gene>
    <name evidence="6" type="ORF">ABT57_03970</name>
</gene>
<keyword evidence="3 5" id="KW-1133">Transmembrane helix</keyword>
<accession>A0A0J1K9P4</accession>
<evidence type="ECO:0008006" key="8">
    <source>
        <dbReference type="Google" id="ProtNLM"/>
    </source>
</evidence>
<sequence length="132" mass="14521">MTPAFWCIVIAIFMNYLLAGLGGWLTTQQTGRLDIRYPRLQAQSLTGMAARVNAAQANSWEILTVFACSVFIAHLAGVPASQSALPAYLFIASRILYCACYTFNLIPWRTVVFVVGIFACLWLIKMAASYSG</sequence>
<comment type="subcellular location">
    <subcellularLocation>
        <location evidence="1">Membrane</location>
    </subcellularLocation>
</comment>
<evidence type="ECO:0000256" key="3">
    <source>
        <dbReference type="ARBA" id="ARBA00022989"/>
    </source>
</evidence>
<keyword evidence="7" id="KW-1185">Reference proteome</keyword>
<proteinExistence type="predicted"/>
<protein>
    <recommendedName>
        <fullName evidence="8">MAPEG family protein</fullName>
    </recommendedName>
</protein>
<evidence type="ECO:0000256" key="4">
    <source>
        <dbReference type="ARBA" id="ARBA00023136"/>
    </source>
</evidence>
<feature type="transmembrane region" description="Helical" evidence="5">
    <location>
        <begin position="6"/>
        <end position="26"/>
    </location>
</feature>
<evidence type="ECO:0000256" key="2">
    <source>
        <dbReference type="ARBA" id="ARBA00022692"/>
    </source>
</evidence>
<dbReference type="EMBL" id="LDOU01000004">
    <property type="protein sequence ID" value="KLV11057.1"/>
    <property type="molecule type" value="Genomic_DNA"/>
</dbReference>
<organism evidence="6 7">
    <name type="scientific">Photobacterium ganghwense</name>
    <dbReference type="NCBI Taxonomy" id="320778"/>
    <lineage>
        <taxon>Bacteria</taxon>
        <taxon>Pseudomonadati</taxon>
        <taxon>Pseudomonadota</taxon>
        <taxon>Gammaproteobacteria</taxon>
        <taxon>Vibrionales</taxon>
        <taxon>Vibrionaceae</taxon>
        <taxon>Photobacterium</taxon>
    </lineage>
</organism>
<keyword evidence="2 5" id="KW-0812">Transmembrane</keyword>
<dbReference type="SUPFAM" id="SSF161084">
    <property type="entry name" value="MAPEG domain-like"/>
    <property type="match status" value="1"/>
</dbReference>
<dbReference type="Pfam" id="PF01124">
    <property type="entry name" value="MAPEG"/>
    <property type="match status" value="1"/>
</dbReference>
<dbReference type="InterPro" id="IPR001129">
    <property type="entry name" value="Membr-assoc_MAPEG"/>
</dbReference>
<dbReference type="OrthoDB" id="513661at2"/>
<evidence type="ECO:0000256" key="5">
    <source>
        <dbReference type="SAM" id="Phobius"/>
    </source>
</evidence>
<evidence type="ECO:0000313" key="7">
    <source>
        <dbReference type="Proteomes" id="UP000035909"/>
    </source>
</evidence>
<reference evidence="6 7" key="1">
    <citation type="submission" date="2015-05" db="EMBL/GenBank/DDBJ databases">
        <title>Photobacterium galathea sp. nov.</title>
        <authorList>
            <person name="Machado H."/>
            <person name="Gram L."/>
        </authorList>
    </citation>
    <scope>NUCLEOTIDE SEQUENCE [LARGE SCALE GENOMIC DNA]</scope>
    <source>
        <strain evidence="6 7">DSM 22954</strain>
    </source>
</reference>
<feature type="transmembrane region" description="Helical" evidence="5">
    <location>
        <begin position="110"/>
        <end position="130"/>
    </location>
</feature>
<dbReference type="Proteomes" id="UP000035909">
    <property type="component" value="Unassembled WGS sequence"/>
</dbReference>
<name>A0A0J1K9P4_9GAMM</name>
<evidence type="ECO:0000313" key="6">
    <source>
        <dbReference type="EMBL" id="KLV11057.1"/>
    </source>
</evidence>